<accession>A0A9N9XCU4</accession>
<proteinExistence type="predicted"/>
<dbReference type="Proteomes" id="UP001153709">
    <property type="component" value="Chromosome 6"/>
</dbReference>
<reference evidence="2" key="1">
    <citation type="submission" date="2022-01" db="EMBL/GenBank/DDBJ databases">
        <authorList>
            <person name="King R."/>
        </authorList>
    </citation>
    <scope>NUCLEOTIDE SEQUENCE</scope>
</reference>
<evidence type="ECO:0000256" key="1">
    <source>
        <dbReference type="SAM" id="MobiDB-lite"/>
    </source>
</evidence>
<keyword evidence="3" id="KW-1185">Reference proteome</keyword>
<evidence type="ECO:0000313" key="3">
    <source>
        <dbReference type="Proteomes" id="UP001153709"/>
    </source>
</evidence>
<dbReference type="AlphaFoldDB" id="A0A9N9XCU4"/>
<gene>
    <name evidence="2" type="ORF">DIABBA_LOCUS9603</name>
</gene>
<evidence type="ECO:0000313" key="2">
    <source>
        <dbReference type="EMBL" id="CAG9836520.1"/>
    </source>
</evidence>
<feature type="region of interest" description="Disordered" evidence="1">
    <location>
        <begin position="209"/>
        <end position="238"/>
    </location>
</feature>
<dbReference type="EMBL" id="OU898281">
    <property type="protein sequence ID" value="CAG9836520.1"/>
    <property type="molecule type" value="Genomic_DNA"/>
</dbReference>
<name>A0A9N9XCU4_DIABA</name>
<organism evidence="2 3">
    <name type="scientific">Diabrotica balteata</name>
    <name type="common">Banded cucumber beetle</name>
    <dbReference type="NCBI Taxonomy" id="107213"/>
    <lineage>
        <taxon>Eukaryota</taxon>
        <taxon>Metazoa</taxon>
        <taxon>Ecdysozoa</taxon>
        <taxon>Arthropoda</taxon>
        <taxon>Hexapoda</taxon>
        <taxon>Insecta</taxon>
        <taxon>Pterygota</taxon>
        <taxon>Neoptera</taxon>
        <taxon>Endopterygota</taxon>
        <taxon>Coleoptera</taxon>
        <taxon>Polyphaga</taxon>
        <taxon>Cucujiformia</taxon>
        <taxon>Chrysomeloidea</taxon>
        <taxon>Chrysomelidae</taxon>
        <taxon>Galerucinae</taxon>
        <taxon>Diabroticina</taxon>
        <taxon>Diabroticites</taxon>
        <taxon>Diabrotica</taxon>
    </lineage>
</organism>
<protein>
    <submittedName>
        <fullName evidence="2">Uncharacterized protein</fullName>
    </submittedName>
</protein>
<sequence length="320" mass="37195">MASFLNQSISRGQKLVMMTMNTETLESNEQDVLSTIYNINCNLQDDSELDRNKSSHTYLNKSLDTPTNSNNKSHMEYSVLHIQDDTCQELTRYNMDEKTYSVLDPVFYNDQNILHDQAHENIQIEIIDQRYDFSPDKINEITNKHNTNILQKTNNNSDGYLVIEDQNLEGNYSLKINGSVDHTRPEECEGESNCQDDLNEIEYIEGHRDLEENENESENSVTNSPINKKRRKGFNPGSWKRNVTKNKRMCGEQYIGYQRSTTGECTSIDPTVVSKIWKHICYEVTLIRPETLSEMLKQFKNRLGECQELKECTFNKKLNS</sequence>